<evidence type="ECO:0000256" key="4">
    <source>
        <dbReference type="SAM" id="MobiDB-lite"/>
    </source>
</evidence>
<dbReference type="AlphaFoldDB" id="A0AA38YTD2"/>
<reference evidence="7 8" key="1">
    <citation type="journal article" date="2023" name="BMC Biotechnol.">
        <title>Vitis rotundifolia cv Carlos genome sequencing.</title>
        <authorList>
            <person name="Huff M."/>
            <person name="Hulse-Kemp A."/>
            <person name="Scheffler B."/>
            <person name="Youngblood R."/>
            <person name="Simpson S."/>
            <person name="Babiker E."/>
            <person name="Staton M."/>
        </authorList>
    </citation>
    <scope>NUCLEOTIDE SEQUENCE [LARGE SCALE GENOMIC DNA]</scope>
    <source>
        <tissue evidence="7">Leaf</tissue>
    </source>
</reference>
<dbReference type="SUPFAM" id="SSF52058">
    <property type="entry name" value="L domain-like"/>
    <property type="match status" value="1"/>
</dbReference>
<dbReference type="Pfam" id="PF23286">
    <property type="entry name" value="LRR_13"/>
    <property type="match status" value="1"/>
</dbReference>
<protein>
    <submittedName>
        <fullName evidence="7">Uncharacterized protein</fullName>
    </submittedName>
</protein>
<feature type="compositionally biased region" description="Acidic residues" evidence="4">
    <location>
        <begin position="491"/>
        <end position="505"/>
    </location>
</feature>
<name>A0AA38YTD2_VITRO</name>
<accession>A0AA38YTD2</accession>
<keyword evidence="8" id="KW-1185">Reference proteome</keyword>
<dbReference type="PANTHER" id="PTHR11017:SF479">
    <property type="entry name" value="DISEASE RESISTANCE PROTEIN (TIR-NBS-LRR CLASS) FAMILY"/>
    <property type="match status" value="1"/>
</dbReference>
<dbReference type="Pfam" id="PF20160">
    <property type="entry name" value="C-JID"/>
    <property type="match status" value="1"/>
</dbReference>
<dbReference type="GO" id="GO:0006952">
    <property type="term" value="P:defense response"/>
    <property type="evidence" value="ECO:0007669"/>
    <property type="project" value="InterPro"/>
</dbReference>
<proteinExistence type="predicted"/>
<dbReference type="InterPro" id="IPR032675">
    <property type="entry name" value="LRR_dom_sf"/>
</dbReference>
<dbReference type="Pfam" id="PF07725">
    <property type="entry name" value="LRR_3"/>
    <property type="match status" value="1"/>
</dbReference>
<feature type="domain" description="C-JID" evidence="5">
    <location>
        <begin position="333"/>
        <end position="469"/>
    </location>
</feature>
<evidence type="ECO:0000256" key="1">
    <source>
        <dbReference type="ARBA" id="ARBA00022614"/>
    </source>
</evidence>
<dbReference type="InterPro" id="IPR058546">
    <property type="entry name" value="RPS4B/Roq1-like_LRR"/>
</dbReference>
<sequence>MNRLRLLKVYTSNFLMDSKREKCKVLLYWYEYPLKSLPNDFNLKNLVDLRLPYSQIKQLWKGTKVLENLKFMNLKHSKFLTETPDFSRVTNLKRLVLKDCISLYKVHPSLGDLNRLNFLSLKICKMLKSLPSSICDLKCLEIFILSEMLKEFCADGTAIRVLPSSFSLLRNLEILSFEGCKGPPPSTSWLLPRRSSNFSSFVLSPLSSLSSLKTLSLSACKISDGATLDSLCFLNSLEDLDLSENNFVTLPSYISRLSHLKMLGLENCKRLQALPELPTSIRSIMACNCTSLETISNQSFGSLLMTVRLKEHIYCRKNRDGLLVPALSAIIFGSRIPDWIRYQSSGSEVKAELPPNWFNPNFLGLALCVVTVPRSGLMSLAHFFGLFWRSCTFFYSTSNHTSSSFDVYTYSNHLKGKLESDHLWLVYVPLPRFINWRQVTHIKASFRITTLMGLNVIKECGIGLVYVNEEMNYSIFTPPNDASGCSNIDGSESENSDYYSADEGEPTAPPL</sequence>
<feature type="region of interest" description="Disordered" evidence="4">
    <location>
        <begin position="486"/>
        <end position="511"/>
    </location>
</feature>
<evidence type="ECO:0000256" key="2">
    <source>
        <dbReference type="ARBA" id="ARBA00022737"/>
    </source>
</evidence>
<organism evidence="7 8">
    <name type="scientific">Vitis rotundifolia</name>
    <name type="common">Muscadine grape</name>
    <dbReference type="NCBI Taxonomy" id="103349"/>
    <lineage>
        <taxon>Eukaryota</taxon>
        <taxon>Viridiplantae</taxon>
        <taxon>Streptophyta</taxon>
        <taxon>Embryophyta</taxon>
        <taxon>Tracheophyta</taxon>
        <taxon>Spermatophyta</taxon>
        <taxon>Magnoliopsida</taxon>
        <taxon>eudicotyledons</taxon>
        <taxon>Gunneridae</taxon>
        <taxon>Pentapetalae</taxon>
        <taxon>rosids</taxon>
        <taxon>Vitales</taxon>
        <taxon>Vitaceae</taxon>
        <taxon>Viteae</taxon>
        <taxon>Vitis</taxon>
    </lineage>
</organism>
<comment type="caution">
    <text evidence="7">The sequence shown here is derived from an EMBL/GenBank/DDBJ whole genome shotgun (WGS) entry which is preliminary data.</text>
</comment>
<dbReference type="InterPro" id="IPR045344">
    <property type="entry name" value="C-JID"/>
</dbReference>
<keyword evidence="2" id="KW-0677">Repeat</keyword>
<feature type="domain" description="Disease resistance protein RPS4B/Roq1-like leucine-rich repeats" evidence="6">
    <location>
        <begin position="93"/>
        <end position="298"/>
    </location>
</feature>
<gene>
    <name evidence="7" type="ORF">PVL29_024926</name>
</gene>
<dbReference type="InterPro" id="IPR001611">
    <property type="entry name" value="Leu-rich_rpt"/>
</dbReference>
<dbReference type="Proteomes" id="UP001168098">
    <property type="component" value="Unassembled WGS sequence"/>
</dbReference>
<keyword evidence="1" id="KW-0433">Leucine-rich repeat</keyword>
<dbReference type="PROSITE" id="PS51450">
    <property type="entry name" value="LRR"/>
    <property type="match status" value="1"/>
</dbReference>
<dbReference type="InterPro" id="IPR011713">
    <property type="entry name" value="Leu-rich_rpt_3"/>
</dbReference>
<keyword evidence="3" id="KW-0611">Plant defense</keyword>
<dbReference type="InterPro" id="IPR044974">
    <property type="entry name" value="Disease_R_plants"/>
</dbReference>
<evidence type="ECO:0000259" key="6">
    <source>
        <dbReference type="Pfam" id="PF23286"/>
    </source>
</evidence>
<evidence type="ECO:0000313" key="7">
    <source>
        <dbReference type="EMBL" id="KAJ9676167.1"/>
    </source>
</evidence>
<evidence type="ECO:0000259" key="5">
    <source>
        <dbReference type="Pfam" id="PF20160"/>
    </source>
</evidence>
<dbReference type="PANTHER" id="PTHR11017">
    <property type="entry name" value="LEUCINE-RICH REPEAT-CONTAINING PROTEIN"/>
    <property type="match status" value="1"/>
</dbReference>
<dbReference type="EMBL" id="JARBHA010000018">
    <property type="protein sequence ID" value="KAJ9676167.1"/>
    <property type="molecule type" value="Genomic_DNA"/>
</dbReference>
<evidence type="ECO:0000256" key="3">
    <source>
        <dbReference type="ARBA" id="ARBA00022821"/>
    </source>
</evidence>
<dbReference type="Gene3D" id="3.80.10.10">
    <property type="entry name" value="Ribonuclease Inhibitor"/>
    <property type="match status" value="2"/>
</dbReference>
<evidence type="ECO:0000313" key="8">
    <source>
        <dbReference type="Proteomes" id="UP001168098"/>
    </source>
</evidence>